<dbReference type="AlphaFoldDB" id="A0A9P9D4P4"/>
<evidence type="ECO:0000313" key="2">
    <source>
        <dbReference type="Proteomes" id="UP000700596"/>
    </source>
</evidence>
<accession>A0A9P9D4P4</accession>
<dbReference type="EMBL" id="JAGMWT010000021">
    <property type="protein sequence ID" value="KAH7112538.1"/>
    <property type="molecule type" value="Genomic_DNA"/>
</dbReference>
<sequence length="49" mass="5671">LQHTHKTTEQVSYVCSSHCWDNQQLLMTTKQNIDGFHGTISWDPLPKES</sequence>
<protein>
    <submittedName>
        <fullName evidence="1">Uncharacterized protein</fullName>
    </submittedName>
</protein>
<dbReference type="Proteomes" id="UP000700596">
    <property type="component" value="Unassembled WGS sequence"/>
</dbReference>
<feature type="non-terminal residue" evidence="1">
    <location>
        <position position="1"/>
    </location>
</feature>
<comment type="caution">
    <text evidence="1">The sequence shown here is derived from an EMBL/GenBank/DDBJ whole genome shotgun (WGS) entry which is preliminary data.</text>
</comment>
<name>A0A9P9D4P4_9PLEO</name>
<evidence type="ECO:0000313" key="1">
    <source>
        <dbReference type="EMBL" id="KAH7112538.1"/>
    </source>
</evidence>
<proteinExistence type="predicted"/>
<organism evidence="1 2">
    <name type="scientific">Dendryphion nanum</name>
    <dbReference type="NCBI Taxonomy" id="256645"/>
    <lineage>
        <taxon>Eukaryota</taxon>
        <taxon>Fungi</taxon>
        <taxon>Dikarya</taxon>
        <taxon>Ascomycota</taxon>
        <taxon>Pezizomycotina</taxon>
        <taxon>Dothideomycetes</taxon>
        <taxon>Pleosporomycetidae</taxon>
        <taxon>Pleosporales</taxon>
        <taxon>Torulaceae</taxon>
        <taxon>Dendryphion</taxon>
    </lineage>
</organism>
<reference evidence="1" key="1">
    <citation type="journal article" date="2021" name="Nat. Commun.">
        <title>Genetic determinants of endophytism in the Arabidopsis root mycobiome.</title>
        <authorList>
            <person name="Mesny F."/>
            <person name="Miyauchi S."/>
            <person name="Thiergart T."/>
            <person name="Pickel B."/>
            <person name="Atanasova L."/>
            <person name="Karlsson M."/>
            <person name="Huettel B."/>
            <person name="Barry K.W."/>
            <person name="Haridas S."/>
            <person name="Chen C."/>
            <person name="Bauer D."/>
            <person name="Andreopoulos W."/>
            <person name="Pangilinan J."/>
            <person name="LaButti K."/>
            <person name="Riley R."/>
            <person name="Lipzen A."/>
            <person name="Clum A."/>
            <person name="Drula E."/>
            <person name="Henrissat B."/>
            <person name="Kohler A."/>
            <person name="Grigoriev I.V."/>
            <person name="Martin F.M."/>
            <person name="Hacquard S."/>
        </authorList>
    </citation>
    <scope>NUCLEOTIDE SEQUENCE</scope>
    <source>
        <strain evidence="1">MPI-CAGE-CH-0243</strain>
    </source>
</reference>
<keyword evidence="2" id="KW-1185">Reference proteome</keyword>
<gene>
    <name evidence="1" type="ORF">B0J11DRAFT_446821</name>
</gene>